<evidence type="ECO:0000256" key="6">
    <source>
        <dbReference type="ARBA" id="ARBA00023118"/>
    </source>
</evidence>
<dbReference type="RefSeq" id="WP_308731687.1">
    <property type="nucleotide sequence ID" value="NZ_JAJEQN010000016.1"/>
</dbReference>
<evidence type="ECO:0000313" key="12">
    <source>
        <dbReference type="Proteomes" id="UP001198200"/>
    </source>
</evidence>
<comment type="caution">
    <text evidence="11">The sequence shown here is derived from an EMBL/GenBank/DDBJ whole genome shotgun (WGS) entry which is preliminary data.</text>
</comment>
<keyword evidence="5 10" id="KW-0460">Magnesium</keyword>
<keyword evidence="3 10" id="KW-0255">Endonuclease</keyword>
<keyword evidence="1 10" id="KW-0540">Nuclease</keyword>
<keyword evidence="2 10" id="KW-0479">Metal-binding</keyword>
<dbReference type="InterPro" id="IPR019856">
    <property type="entry name" value="CRISPR-assoc_Cas1_DVULG"/>
</dbReference>
<dbReference type="InterPro" id="IPR042211">
    <property type="entry name" value="CRISPR-assoc_Cas1_N"/>
</dbReference>
<organism evidence="11 12">
    <name type="scientific">Anthropogastromicrobium aceti</name>
    <dbReference type="NCBI Taxonomy" id="2981768"/>
    <lineage>
        <taxon>Bacteria</taxon>
        <taxon>Bacillati</taxon>
        <taxon>Bacillota</taxon>
        <taxon>Clostridia</taxon>
        <taxon>Lachnospirales</taxon>
        <taxon>Lachnospiraceae</taxon>
        <taxon>Anthropogastromicrobium</taxon>
    </lineage>
</organism>
<dbReference type="GO" id="GO:0004520">
    <property type="term" value="F:DNA endonuclease activity"/>
    <property type="evidence" value="ECO:0007669"/>
    <property type="project" value="InterPro"/>
</dbReference>
<dbReference type="EC" id="3.1.-.-" evidence="10"/>
<evidence type="ECO:0000313" key="11">
    <source>
        <dbReference type="EMBL" id="MCC2221570.1"/>
    </source>
</evidence>
<comment type="cofactor">
    <cofactor evidence="10">
        <name>Mg(2+)</name>
        <dbReference type="ChEBI" id="CHEBI:18420"/>
    </cofactor>
    <cofactor evidence="10">
        <name>Mn(2+)</name>
        <dbReference type="ChEBI" id="CHEBI:29035"/>
    </cofactor>
</comment>
<dbReference type="Gene3D" id="3.100.10.20">
    <property type="entry name" value="CRISPR-associated endonuclease Cas1, N-terminal domain"/>
    <property type="match status" value="1"/>
</dbReference>
<dbReference type="GO" id="GO:0043571">
    <property type="term" value="P:maintenance of CRISPR repeat elements"/>
    <property type="evidence" value="ECO:0007669"/>
    <property type="project" value="UniProtKB-UniRule"/>
</dbReference>
<comment type="similarity">
    <text evidence="10">Belongs to the CRISPR-associated endonuclease Cas1 family.</text>
</comment>
<dbReference type="InterPro" id="IPR050646">
    <property type="entry name" value="Cas1"/>
</dbReference>
<dbReference type="GO" id="GO:0016787">
    <property type="term" value="F:hydrolase activity"/>
    <property type="evidence" value="ECO:0007669"/>
    <property type="project" value="UniProtKB-KW"/>
</dbReference>
<dbReference type="NCBIfam" id="TIGR03640">
    <property type="entry name" value="cas1_DVULG"/>
    <property type="match status" value="1"/>
</dbReference>
<keyword evidence="6 10" id="KW-0051">Antiviral defense</keyword>
<feature type="binding site" evidence="10">
    <location>
        <position position="234"/>
    </location>
    <ligand>
        <name>Mn(2+)</name>
        <dbReference type="ChEBI" id="CHEBI:29035"/>
    </ligand>
</feature>
<dbReference type="AlphaFoldDB" id="A0AAE3E4B8"/>
<evidence type="ECO:0000256" key="8">
    <source>
        <dbReference type="ARBA" id="ARBA00023211"/>
    </source>
</evidence>
<dbReference type="Gene3D" id="1.20.120.920">
    <property type="entry name" value="CRISPR-associated endonuclease Cas1, C-terminal domain"/>
    <property type="match status" value="1"/>
</dbReference>
<keyword evidence="12" id="KW-1185">Reference proteome</keyword>
<evidence type="ECO:0000256" key="1">
    <source>
        <dbReference type="ARBA" id="ARBA00022722"/>
    </source>
</evidence>
<dbReference type="InterPro" id="IPR042206">
    <property type="entry name" value="CRISPR-assoc_Cas1_C"/>
</dbReference>
<accession>A0AAE3E4B8</accession>
<evidence type="ECO:0000256" key="9">
    <source>
        <dbReference type="ARBA" id="ARBA00038592"/>
    </source>
</evidence>
<dbReference type="GO" id="GO:0003677">
    <property type="term" value="F:DNA binding"/>
    <property type="evidence" value="ECO:0007669"/>
    <property type="project" value="UniProtKB-KW"/>
</dbReference>
<feature type="binding site" evidence="10">
    <location>
        <position position="249"/>
    </location>
    <ligand>
        <name>Mn(2+)</name>
        <dbReference type="ChEBI" id="CHEBI:29035"/>
    </ligand>
</feature>
<keyword evidence="8 10" id="KW-0464">Manganese</keyword>
<dbReference type="PANTHER" id="PTHR34353:SF2">
    <property type="entry name" value="CRISPR-ASSOCIATED ENDONUCLEASE CAS1 1"/>
    <property type="match status" value="1"/>
</dbReference>
<comment type="subunit">
    <text evidence="9 10">Homodimer, forms a heterotetramer with a Cas2 homodimer.</text>
</comment>
<sequence length="342" mass="39020">MKKLLNTLYVLTPESYLFCRNDNVCVQVGGEEKLAVPALTIDSIVCFGKMTVSTPLIQYCGEHGISVTFLSEHGHFMGRFYGPVSGNVLLRKKQYEEMNDEKFCRKFVQTILYAKIRNSKLVLMRAARVCKTESGKENLQKGVTQLNEAAKKLALCENIDSLRGVEGAAATVYFARFDQMIADNPNGFCFETRSRRPPRNEVNAALSFTYMLLTREMQSAMETVGLDPAAGYLHTLRPGRASFALDMLEELRAPLCDRFVISLFNKGQLSQKDFDKNEEAVYLNERGRRTLLSSWQKRKSEEILHPFLEEKIQIGMIPYAQCMLFARVLRGDLDEYPPFVWR</sequence>
<name>A0AAE3E4B8_9FIRM</name>
<dbReference type="GO" id="GO:0046872">
    <property type="term" value="F:metal ion binding"/>
    <property type="evidence" value="ECO:0007669"/>
    <property type="project" value="UniProtKB-UniRule"/>
</dbReference>
<feature type="binding site" evidence="10">
    <location>
        <position position="166"/>
    </location>
    <ligand>
        <name>Mn(2+)</name>
        <dbReference type="ChEBI" id="CHEBI:29035"/>
    </ligand>
</feature>
<protein>
    <recommendedName>
        <fullName evidence="10">CRISPR-associated endonuclease Cas1</fullName>
        <ecNumber evidence="10">3.1.-.-</ecNumber>
    </recommendedName>
</protein>
<reference evidence="11 12" key="1">
    <citation type="submission" date="2021-10" db="EMBL/GenBank/DDBJ databases">
        <title>Anaerobic single-cell dispensing facilitates the cultivation of human gut bacteria.</title>
        <authorList>
            <person name="Afrizal A."/>
        </authorList>
    </citation>
    <scope>NUCLEOTIDE SEQUENCE [LARGE SCALE GENOMIC DNA]</scope>
    <source>
        <strain evidence="11 12">CLA-AA-H224</strain>
    </source>
</reference>
<dbReference type="Pfam" id="PF01867">
    <property type="entry name" value="Cas_Cas1"/>
    <property type="match status" value="1"/>
</dbReference>
<evidence type="ECO:0000256" key="3">
    <source>
        <dbReference type="ARBA" id="ARBA00022759"/>
    </source>
</evidence>
<evidence type="ECO:0000256" key="10">
    <source>
        <dbReference type="HAMAP-Rule" id="MF_01470"/>
    </source>
</evidence>
<dbReference type="GO" id="GO:0051607">
    <property type="term" value="P:defense response to virus"/>
    <property type="evidence" value="ECO:0007669"/>
    <property type="project" value="UniProtKB-UniRule"/>
</dbReference>
<evidence type="ECO:0000256" key="7">
    <source>
        <dbReference type="ARBA" id="ARBA00023125"/>
    </source>
</evidence>
<dbReference type="EMBL" id="JAJEQN010000016">
    <property type="protein sequence ID" value="MCC2221570.1"/>
    <property type="molecule type" value="Genomic_DNA"/>
</dbReference>
<keyword evidence="4 10" id="KW-0378">Hydrolase</keyword>
<evidence type="ECO:0000256" key="2">
    <source>
        <dbReference type="ARBA" id="ARBA00022723"/>
    </source>
</evidence>
<proteinExistence type="inferred from homology"/>
<dbReference type="HAMAP" id="MF_01470">
    <property type="entry name" value="Cas1"/>
    <property type="match status" value="1"/>
</dbReference>
<evidence type="ECO:0000256" key="4">
    <source>
        <dbReference type="ARBA" id="ARBA00022801"/>
    </source>
</evidence>
<gene>
    <name evidence="11" type="primary">cas1c</name>
    <name evidence="10" type="synonym">cas1</name>
    <name evidence="11" type="ORF">LKD48_07965</name>
</gene>
<dbReference type="InterPro" id="IPR002729">
    <property type="entry name" value="CRISPR-assoc_Cas1"/>
</dbReference>
<keyword evidence="7 10" id="KW-0238">DNA-binding</keyword>
<comment type="function">
    <text evidence="10">CRISPR (clustered regularly interspaced short palindromic repeat), is an adaptive immune system that provides protection against mobile genetic elements (viruses, transposable elements and conjugative plasmids). CRISPR clusters contain spacers, sequences complementary to antecedent mobile elements, and target invading nucleic acids. CRISPR clusters are transcribed and processed into CRISPR RNA (crRNA). Acts as a dsDNA endonuclease. Involved in the integration of spacer DNA into the CRISPR cassette.</text>
</comment>
<dbReference type="Proteomes" id="UP001198200">
    <property type="component" value="Unassembled WGS sequence"/>
</dbReference>
<evidence type="ECO:0000256" key="5">
    <source>
        <dbReference type="ARBA" id="ARBA00022842"/>
    </source>
</evidence>
<dbReference type="PANTHER" id="PTHR34353">
    <property type="entry name" value="CRISPR-ASSOCIATED ENDONUCLEASE CAS1 1"/>
    <property type="match status" value="1"/>
</dbReference>
<dbReference type="NCBIfam" id="TIGR00287">
    <property type="entry name" value="cas1"/>
    <property type="match status" value="1"/>
</dbReference>